<sequence>MNSGGMRRWWPGLAGGVGQRFNVILNLFALNTVAALVCRTLHPPLPHPKTPSNPPVNLTDRQATDRPPKNANENS</sequence>
<accession>A0A2M3ZSK7</accession>
<organism evidence="3">
    <name type="scientific">Anopheles braziliensis</name>
    <dbReference type="NCBI Taxonomy" id="58242"/>
    <lineage>
        <taxon>Eukaryota</taxon>
        <taxon>Metazoa</taxon>
        <taxon>Ecdysozoa</taxon>
        <taxon>Arthropoda</taxon>
        <taxon>Hexapoda</taxon>
        <taxon>Insecta</taxon>
        <taxon>Pterygota</taxon>
        <taxon>Neoptera</taxon>
        <taxon>Endopterygota</taxon>
        <taxon>Diptera</taxon>
        <taxon>Nematocera</taxon>
        <taxon>Culicoidea</taxon>
        <taxon>Culicidae</taxon>
        <taxon>Anophelinae</taxon>
        <taxon>Anopheles</taxon>
    </lineage>
</organism>
<feature type="compositionally biased region" description="Pro residues" evidence="1">
    <location>
        <begin position="43"/>
        <end position="54"/>
    </location>
</feature>
<keyword evidence="2" id="KW-0472">Membrane</keyword>
<evidence type="ECO:0000256" key="1">
    <source>
        <dbReference type="SAM" id="MobiDB-lite"/>
    </source>
</evidence>
<feature type="transmembrane region" description="Helical" evidence="2">
    <location>
        <begin position="21"/>
        <end position="42"/>
    </location>
</feature>
<keyword evidence="2" id="KW-1133">Transmembrane helix</keyword>
<proteinExistence type="predicted"/>
<dbReference type="AlphaFoldDB" id="A0A2M3ZSK7"/>
<name>A0A2M3ZSK7_9DIPT</name>
<evidence type="ECO:0000313" key="3">
    <source>
        <dbReference type="EMBL" id="MBW31546.1"/>
    </source>
</evidence>
<evidence type="ECO:0000256" key="2">
    <source>
        <dbReference type="SAM" id="Phobius"/>
    </source>
</evidence>
<feature type="region of interest" description="Disordered" evidence="1">
    <location>
        <begin position="42"/>
        <end position="75"/>
    </location>
</feature>
<keyword evidence="2" id="KW-0812">Transmembrane</keyword>
<reference evidence="3" key="1">
    <citation type="submission" date="2018-01" db="EMBL/GenBank/DDBJ databases">
        <title>An insight into the sialome of Amazonian anophelines.</title>
        <authorList>
            <person name="Ribeiro J.M."/>
            <person name="Scarpassa V."/>
            <person name="Calvo E."/>
        </authorList>
    </citation>
    <scope>NUCLEOTIDE SEQUENCE</scope>
    <source>
        <tissue evidence="3">Salivary glands</tissue>
    </source>
</reference>
<protein>
    <submittedName>
        <fullName evidence="3">Putative secreted peptide</fullName>
    </submittedName>
</protein>
<dbReference type="EMBL" id="GGFM01010795">
    <property type="protein sequence ID" value="MBW31546.1"/>
    <property type="molecule type" value="Transcribed_RNA"/>
</dbReference>